<name>A0A8C0HFC2_9AVES</name>
<evidence type="ECO:0000256" key="1">
    <source>
        <dbReference type="PROSITE-ProRule" id="PRU00191"/>
    </source>
</evidence>
<proteinExistence type="predicted"/>
<dbReference type="SUPFAM" id="SSF55550">
    <property type="entry name" value="SH2 domain"/>
    <property type="match status" value="1"/>
</dbReference>
<protein>
    <recommendedName>
        <fullName evidence="2">SH2 domain-containing protein</fullName>
    </recommendedName>
</protein>
<dbReference type="Pfam" id="PF00017">
    <property type="entry name" value="SH2"/>
    <property type="match status" value="1"/>
</dbReference>
<dbReference type="Proteomes" id="UP000694555">
    <property type="component" value="Unplaced"/>
</dbReference>
<keyword evidence="1" id="KW-0727">SH2 domain</keyword>
<reference evidence="3" key="2">
    <citation type="submission" date="2025-09" db="UniProtKB">
        <authorList>
            <consortium name="Ensembl"/>
        </authorList>
    </citation>
    <scope>IDENTIFICATION</scope>
</reference>
<dbReference type="InterPro" id="IPR036860">
    <property type="entry name" value="SH2_dom_sf"/>
</dbReference>
<feature type="domain" description="SH2" evidence="2">
    <location>
        <begin position="1"/>
        <end position="41"/>
    </location>
</feature>
<dbReference type="InterPro" id="IPR000980">
    <property type="entry name" value="SH2"/>
</dbReference>
<dbReference type="Gene3D" id="3.30.505.10">
    <property type="entry name" value="SH2 domain"/>
    <property type="match status" value="1"/>
</dbReference>
<sequence>AVSVAVISRNEAEQLLLSPPNQHGSFLVRDSESSKGEYSLSGNFVAIIQRKLAQGKEPGCSLGEAPGLVSKG</sequence>
<keyword evidence="4" id="KW-1185">Reference proteome</keyword>
<evidence type="ECO:0000259" key="2">
    <source>
        <dbReference type="PROSITE" id="PS50001"/>
    </source>
</evidence>
<accession>A0A8C0HFC2</accession>
<dbReference type="AlphaFoldDB" id="A0A8C0HFC2"/>
<evidence type="ECO:0000313" key="3">
    <source>
        <dbReference type="Ensembl" id="ENSBJAP00000005514.1"/>
    </source>
</evidence>
<dbReference type="PROSITE" id="PS50001">
    <property type="entry name" value="SH2"/>
    <property type="match status" value="1"/>
</dbReference>
<reference evidence="3" key="1">
    <citation type="submission" date="2025-08" db="UniProtKB">
        <authorList>
            <consortium name="Ensembl"/>
        </authorList>
    </citation>
    <scope>IDENTIFICATION</scope>
</reference>
<evidence type="ECO:0000313" key="4">
    <source>
        <dbReference type="Proteomes" id="UP000694555"/>
    </source>
</evidence>
<dbReference type="Ensembl" id="ENSBJAT00000005679.1">
    <property type="protein sequence ID" value="ENSBJAP00000005514.1"/>
    <property type="gene ID" value="ENSBJAG00000003961.1"/>
</dbReference>
<organism evidence="3 4">
    <name type="scientific">Buteo japonicus</name>
    <dbReference type="NCBI Taxonomy" id="224669"/>
    <lineage>
        <taxon>Eukaryota</taxon>
        <taxon>Metazoa</taxon>
        <taxon>Chordata</taxon>
        <taxon>Craniata</taxon>
        <taxon>Vertebrata</taxon>
        <taxon>Euteleostomi</taxon>
        <taxon>Archelosauria</taxon>
        <taxon>Archosauria</taxon>
        <taxon>Dinosauria</taxon>
        <taxon>Saurischia</taxon>
        <taxon>Theropoda</taxon>
        <taxon>Coelurosauria</taxon>
        <taxon>Aves</taxon>
        <taxon>Neognathae</taxon>
        <taxon>Neoaves</taxon>
        <taxon>Telluraves</taxon>
        <taxon>Accipitrimorphae</taxon>
        <taxon>Accipitriformes</taxon>
        <taxon>Accipitridae</taxon>
        <taxon>Accipitrinae</taxon>
        <taxon>Buteo</taxon>
    </lineage>
</organism>